<comment type="caution">
    <text evidence="7">The sequence shown here is derived from an EMBL/GenBank/DDBJ whole genome shotgun (WGS) entry which is preliminary data.</text>
</comment>
<dbReference type="Pfam" id="PF13639">
    <property type="entry name" value="zf-RING_2"/>
    <property type="match status" value="1"/>
</dbReference>
<dbReference type="GO" id="GO:0008270">
    <property type="term" value="F:zinc ion binding"/>
    <property type="evidence" value="ECO:0007669"/>
    <property type="project" value="UniProtKB-KW"/>
</dbReference>
<protein>
    <submittedName>
        <fullName evidence="7">E3 ubiquitin ligase</fullName>
    </submittedName>
</protein>
<feature type="region of interest" description="Disordered" evidence="5">
    <location>
        <begin position="477"/>
        <end position="534"/>
    </location>
</feature>
<dbReference type="Gene3D" id="3.30.40.10">
    <property type="entry name" value="Zinc/RING finger domain, C3HC4 (zinc finger)"/>
    <property type="match status" value="1"/>
</dbReference>
<feature type="region of interest" description="Disordered" evidence="5">
    <location>
        <begin position="1"/>
        <end position="38"/>
    </location>
</feature>
<dbReference type="InterPro" id="IPR047134">
    <property type="entry name" value="RNF4"/>
</dbReference>
<feature type="compositionally biased region" description="Low complexity" evidence="5">
    <location>
        <begin position="22"/>
        <end position="38"/>
    </location>
</feature>
<dbReference type="SUPFAM" id="SSF57850">
    <property type="entry name" value="RING/U-box"/>
    <property type="match status" value="1"/>
</dbReference>
<dbReference type="OrthoDB" id="6105938at2759"/>
<evidence type="ECO:0000256" key="5">
    <source>
        <dbReference type="SAM" id="MobiDB-lite"/>
    </source>
</evidence>
<feature type="domain" description="RING-type" evidence="6">
    <location>
        <begin position="268"/>
        <end position="306"/>
    </location>
</feature>
<feature type="compositionally biased region" description="Polar residues" evidence="5">
    <location>
        <begin position="1"/>
        <end position="16"/>
    </location>
</feature>
<accession>A0A9W8GBB3</accession>
<dbReference type="InterPro" id="IPR017907">
    <property type="entry name" value="Znf_RING_CS"/>
</dbReference>
<dbReference type="SMART" id="SM00184">
    <property type="entry name" value="RING"/>
    <property type="match status" value="1"/>
</dbReference>
<keyword evidence="1" id="KW-0479">Metal-binding</keyword>
<evidence type="ECO:0000313" key="7">
    <source>
        <dbReference type="EMBL" id="KAJ2680068.1"/>
    </source>
</evidence>
<keyword evidence="2 4" id="KW-0863">Zinc-finger</keyword>
<feature type="region of interest" description="Disordered" evidence="5">
    <location>
        <begin position="441"/>
        <end position="463"/>
    </location>
</feature>
<dbReference type="Proteomes" id="UP001151518">
    <property type="component" value="Unassembled WGS sequence"/>
</dbReference>
<reference evidence="7" key="1">
    <citation type="submission" date="2022-07" db="EMBL/GenBank/DDBJ databases">
        <title>Phylogenomic reconstructions and comparative analyses of Kickxellomycotina fungi.</title>
        <authorList>
            <person name="Reynolds N.K."/>
            <person name="Stajich J.E."/>
            <person name="Barry K."/>
            <person name="Grigoriev I.V."/>
            <person name="Crous P."/>
            <person name="Smith M.E."/>
        </authorList>
    </citation>
    <scope>NUCLEOTIDE SEQUENCE</scope>
    <source>
        <strain evidence="7">NRRL 3115</strain>
    </source>
</reference>
<gene>
    <name evidence="7" type="primary">PSH1</name>
    <name evidence="7" type="ORF">GGI25_000956</name>
</gene>
<dbReference type="PROSITE" id="PS00518">
    <property type="entry name" value="ZF_RING_1"/>
    <property type="match status" value="1"/>
</dbReference>
<feature type="compositionally biased region" description="Polar residues" evidence="5">
    <location>
        <begin position="496"/>
        <end position="511"/>
    </location>
</feature>
<dbReference type="PROSITE" id="PS50089">
    <property type="entry name" value="ZF_RING_2"/>
    <property type="match status" value="1"/>
</dbReference>
<dbReference type="AlphaFoldDB" id="A0A9W8GBB3"/>
<organism evidence="7 8">
    <name type="scientific">Coemansia spiralis</name>
    <dbReference type="NCBI Taxonomy" id="417178"/>
    <lineage>
        <taxon>Eukaryota</taxon>
        <taxon>Fungi</taxon>
        <taxon>Fungi incertae sedis</taxon>
        <taxon>Zoopagomycota</taxon>
        <taxon>Kickxellomycotina</taxon>
        <taxon>Kickxellomycetes</taxon>
        <taxon>Kickxellales</taxon>
        <taxon>Kickxellaceae</taxon>
        <taxon>Coemansia</taxon>
    </lineage>
</organism>
<sequence length="674" mass="75718">MRNNQAPTEEASGSSRNEGESNRGAGAASSNNLNNSNNDSRNMLFPVLRHLEKQGQDINSLLPRWLWNAQLNTINTAQHFEEQTPPLRSDAFVDHGRELSDEIGVYQALDRVIPVVTHAPEGPQSETKRDDHIDAVCEEMAFNTLSANSNHSHASNNIDGDSYGLCDSDSSSDSIDSDMYGIPDDTLDELQMQPYEGDSVQEPSLSSFGLAKQPSVEANLQLELSYRDQELSKLKDMVDALHAEMLVQKAELEGSDRKASQLEATLQCSICLEPFSQPHSLGCGHTFCMTCLKQWLAQSMHCPTCRAPVNQRPSVAFVIQDVLRCLNIGSESNTSSTTATQRRANQDPWAHLSFTQQQSSSANGNYERCRACSRWTLRGGTCPHCDLERIRRRLANSMNVESSTPRQPPAIQISRLTRRPSQVISRVERLLESARTVANAYNRTVSHQPERNAAEPPPNMQSGSDLLVLRRADFEMTRSQSPPESLFDPVDLLQDGRSSWQQPQPPLNTSSHRSRQPPRSYDGRSYLTTGPSSVDRELRELDRYQNQLTEPSPSPTFAEFSDHIQLSDSNRHLAHRSFTAADHSNRGENARVAPGISTYPYLSDTFPFQQHQTYRQYHTQGRNISPNYTQPRNERPNDYYVLRLDDSDSTTDEGDHSSPLNWYRSVETRAARRG</sequence>
<proteinExistence type="predicted"/>
<dbReference type="InterPro" id="IPR001841">
    <property type="entry name" value="Znf_RING"/>
</dbReference>
<dbReference type="EMBL" id="JANBTW010000007">
    <property type="protein sequence ID" value="KAJ2680068.1"/>
    <property type="molecule type" value="Genomic_DNA"/>
</dbReference>
<evidence type="ECO:0000256" key="3">
    <source>
        <dbReference type="ARBA" id="ARBA00022833"/>
    </source>
</evidence>
<dbReference type="InterPro" id="IPR013083">
    <property type="entry name" value="Znf_RING/FYVE/PHD"/>
</dbReference>
<dbReference type="PANTHER" id="PTHR23041">
    <property type="entry name" value="RING FINGER DOMAIN-CONTAINING"/>
    <property type="match status" value="1"/>
</dbReference>
<name>A0A9W8GBB3_9FUNG</name>
<keyword evidence="3" id="KW-0862">Zinc</keyword>
<evidence type="ECO:0000259" key="6">
    <source>
        <dbReference type="PROSITE" id="PS50089"/>
    </source>
</evidence>
<evidence type="ECO:0000256" key="4">
    <source>
        <dbReference type="PROSITE-ProRule" id="PRU00175"/>
    </source>
</evidence>
<evidence type="ECO:0000256" key="1">
    <source>
        <dbReference type="ARBA" id="ARBA00022723"/>
    </source>
</evidence>
<dbReference type="PANTHER" id="PTHR23041:SF78">
    <property type="entry name" value="E3 UBIQUITIN-PROTEIN LIGASE RNF4"/>
    <property type="match status" value="1"/>
</dbReference>
<evidence type="ECO:0000313" key="8">
    <source>
        <dbReference type="Proteomes" id="UP001151518"/>
    </source>
</evidence>
<evidence type="ECO:0000256" key="2">
    <source>
        <dbReference type="ARBA" id="ARBA00022771"/>
    </source>
</evidence>